<proteinExistence type="predicted"/>
<accession>A0AAD6RY32</accession>
<sequence>MTQPQVPSLVPCPHYAAHFQQERWSCRSAFYSSRRRDWRTTAELLGLTAADIAADAQAWNNAAAATTTPTTMGGNLNGSQVFGSWGSLTADYTPTTTGWDLPTASRENQVPWGTWTAEEWAKWHGGSMAGWPPAAAAGEV</sequence>
<reference evidence="1" key="1">
    <citation type="submission" date="2023-03" db="EMBL/GenBank/DDBJ databases">
        <title>Massive genome expansion in bonnet fungi (Mycena s.s.) driven by repeated elements and novel gene families across ecological guilds.</title>
        <authorList>
            <consortium name="Lawrence Berkeley National Laboratory"/>
            <person name="Harder C.B."/>
            <person name="Miyauchi S."/>
            <person name="Viragh M."/>
            <person name="Kuo A."/>
            <person name="Thoen E."/>
            <person name="Andreopoulos B."/>
            <person name="Lu D."/>
            <person name="Skrede I."/>
            <person name="Drula E."/>
            <person name="Henrissat B."/>
            <person name="Morin E."/>
            <person name="Kohler A."/>
            <person name="Barry K."/>
            <person name="LaButti K."/>
            <person name="Morin E."/>
            <person name="Salamov A."/>
            <person name="Lipzen A."/>
            <person name="Mereny Z."/>
            <person name="Hegedus B."/>
            <person name="Baldrian P."/>
            <person name="Stursova M."/>
            <person name="Weitz H."/>
            <person name="Taylor A."/>
            <person name="Grigoriev I.V."/>
            <person name="Nagy L.G."/>
            <person name="Martin F."/>
            <person name="Kauserud H."/>
        </authorList>
    </citation>
    <scope>NUCLEOTIDE SEQUENCE</scope>
    <source>
        <strain evidence="1">CBHHK200</strain>
    </source>
</reference>
<evidence type="ECO:0000313" key="2">
    <source>
        <dbReference type="Proteomes" id="UP001218188"/>
    </source>
</evidence>
<dbReference type="AlphaFoldDB" id="A0AAD6RY32"/>
<organism evidence="1 2">
    <name type="scientific">Mycena alexandri</name>
    <dbReference type="NCBI Taxonomy" id="1745969"/>
    <lineage>
        <taxon>Eukaryota</taxon>
        <taxon>Fungi</taxon>
        <taxon>Dikarya</taxon>
        <taxon>Basidiomycota</taxon>
        <taxon>Agaricomycotina</taxon>
        <taxon>Agaricomycetes</taxon>
        <taxon>Agaricomycetidae</taxon>
        <taxon>Agaricales</taxon>
        <taxon>Marasmiineae</taxon>
        <taxon>Mycenaceae</taxon>
        <taxon>Mycena</taxon>
    </lineage>
</organism>
<name>A0AAD6RY32_9AGAR</name>
<protein>
    <submittedName>
        <fullName evidence="1">Uncharacterized protein</fullName>
    </submittedName>
</protein>
<comment type="caution">
    <text evidence="1">The sequence shown here is derived from an EMBL/GenBank/DDBJ whole genome shotgun (WGS) entry which is preliminary data.</text>
</comment>
<dbReference type="EMBL" id="JARJCM010000400">
    <property type="protein sequence ID" value="KAJ7017503.1"/>
    <property type="molecule type" value="Genomic_DNA"/>
</dbReference>
<keyword evidence="2" id="KW-1185">Reference proteome</keyword>
<gene>
    <name evidence="1" type="ORF">C8F04DRAFT_1200383</name>
</gene>
<evidence type="ECO:0000313" key="1">
    <source>
        <dbReference type="EMBL" id="KAJ7017503.1"/>
    </source>
</evidence>
<dbReference type="Proteomes" id="UP001218188">
    <property type="component" value="Unassembled WGS sequence"/>
</dbReference>